<comment type="caution">
    <text evidence="2">The sequence shown here is derived from an EMBL/GenBank/DDBJ whole genome shotgun (WGS) entry which is preliminary data.</text>
</comment>
<name>A0A176YLV1_9BRAD</name>
<dbReference type="Pfam" id="PF01243">
    <property type="entry name" value="PNPOx_N"/>
    <property type="match status" value="1"/>
</dbReference>
<evidence type="ECO:0000259" key="1">
    <source>
        <dbReference type="Pfam" id="PF01243"/>
    </source>
</evidence>
<organism evidence="2 3">
    <name type="scientific">Bradyrhizobium neotropicale</name>
    <dbReference type="NCBI Taxonomy" id="1497615"/>
    <lineage>
        <taxon>Bacteria</taxon>
        <taxon>Pseudomonadati</taxon>
        <taxon>Pseudomonadota</taxon>
        <taxon>Alphaproteobacteria</taxon>
        <taxon>Hyphomicrobiales</taxon>
        <taxon>Nitrobacteraceae</taxon>
        <taxon>Bradyrhizobium</taxon>
    </lineage>
</organism>
<dbReference type="SUPFAM" id="SSF50475">
    <property type="entry name" value="FMN-binding split barrel"/>
    <property type="match status" value="1"/>
</dbReference>
<keyword evidence="3" id="KW-1185">Reference proteome</keyword>
<dbReference type="EMBL" id="LSEF01000106">
    <property type="protein sequence ID" value="OAF07977.1"/>
    <property type="molecule type" value="Genomic_DNA"/>
</dbReference>
<accession>A0A176YLV1</accession>
<dbReference type="Proteomes" id="UP000077173">
    <property type="component" value="Unassembled WGS sequence"/>
</dbReference>
<protein>
    <submittedName>
        <fullName evidence="2">Pyridoxamine 5'-phosphate oxidase</fullName>
    </submittedName>
</protein>
<dbReference type="PANTHER" id="PTHR42815:SF2">
    <property type="entry name" value="FAD-BINDING, PUTATIVE (AFU_ORTHOLOGUE AFUA_6G07600)-RELATED"/>
    <property type="match status" value="1"/>
</dbReference>
<proteinExistence type="predicted"/>
<dbReference type="PANTHER" id="PTHR42815">
    <property type="entry name" value="FAD-BINDING, PUTATIVE (AFU_ORTHOLOGUE AFUA_6G07600)-RELATED"/>
    <property type="match status" value="1"/>
</dbReference>
<feature type="domain" description="Pyridoxamine 5'-phosphate oxidase N-terminal" evidence="1">
    <location>
        <begin position="44"/>
        <end position="167"/>
    </location>
</feature>
<dbReference type="InterPro" id="IPR011576">
    <property type="entry name" value="Pyridox_Oxase_N"/>
</dbReference>
<evidence type="ECO:0000313" key="3">
    <source>
        <dbReference type="Proteomes" id="UP000077173"/>
    </source>
</evidence>
<reference evidence="2 3" key="1">
    <citation type="submission" date="2016-02" db="EMBL/GenBank/DDBJ databases">
        <title>Draft genome sequence of the strain BR 10247T Bradyrhizobium neotropicale isolated from nodules of Centrolobium paraense.</title>
        <authorList>
            <person name="Simoes-Araujo J.L."/>
            <person name="Barauna A.C."/>
            <person name="Silva K."/>
            <person name="Zilli J.E."/>
        </authorList>
    </citation>
    <scope>NUCLEOTIDE SEQUENCE [LARGE SCALE GENOMIC DNA]</scope>
    <source>
        <strain evidence="2 3">BR 10247</strain>
    </source>
</reference>
<sequence length="211" mass="23147">MTAAARTYASDVAFTPAVKTIQTRKGSREAYARAEQRGWRTEVDENLAAFLADANSFYLATASADGQPYIQHRGGPKGFLKVLDKQTLAFADYAGNQQFLTQGNLSENPKAYIFVMDYAHRRRMKIWGEARVVEDDDALTQSLMPKGYRARPEQAIVFKIAAWDTNCPQHIPQKFDAADVAAALAARDQRIAELEAEVAALKGTAAATGVS</sequence>
<gene>
    <name evidence="2" type="ORF">AXW67_29145</name>
</gene>
<dbReference type="InterPro" id="IPR012349">
    <property type="entry name" value="Split_barrel_FMN-bd"/>
</dbReference>
<dbReference type="Gene3D" id="2.30.110.10">
    <property type="entry name" value="Electron Transport, Fmn-binding Protein, Chain A"/>
    <property type="match status" value="1"/>
</dbReference>
<evidence type="ECO:0000313" key="2">
    <source>
        <dbReference type="EMBL" id="OAF07977.1"/>
    </source>
</evidence>
<dbReference type="RefSeq" id="WP_063681688.1">
    <property type="nucleotide sequence ID" value="NZ_LSEF01000106.1"/>
</dbReference>
<dbReference type="AlphaFoldDB" id="A0A176YLV1"/>